<dbReference type="GO" id="GO:0003777">
    <property type="term" value="F:microtubule motor activity"/>
    <property type="evidence" value="ECO:0007669"/>
    <property type="project" value="InterPro"/>
</dbReference>
<keyword evidence="6" id="KW-0206">Cytoskeleton</keyword>
<dbReference type="GO" id="GO:0008017">
    <property type="term" value="F:microtubule binding"/>
    <property type="evidence" value="ECO:0007669"/>
    <property type="project" value="InterPro"/>
</dbReference>
<accession>A0AA35KLL9</accession>
<evidence type="ECO:0000256" key="2">
    <source>
        <dbReference type="ARBA" id="ARBA00022490"/>
    </source>
</evidence>
<dbReference type="PANTHER" id="PTHR47969:SF15">
    <property type="entry name" value="CHROMOSOME-ASSOCIATED KINESIN KIF4A-RELATED"/>
    <property type="match status" value="1"/>
</dbReference>
<comment type="similarity">
    <text evidence="7 8">Belongs to the TRAFAC class myosin-kinesin ATPase superfamily. Kinesin family.</text>
</comment>
<dbReference type="PROSITE" id="PS00411">
    <property type="entry name" value="KINESIN_MOTOR_1"/>
    <property type="match status" value="1"/>
</dbReference>
<reference evidence="10" key="1">
    <citation type="submission" date="2022-12" db="EMBL/GenBank/DDBJ databases">
        <authorList>
            <person name="Alioto T."/>
            <person name="Alioto T."/>
            <person name="Gomez Garrido J."/>
        </authorList>
    </citation>
    <scope>NUCLEOTIDE SEQUENCE</scope>
</reference>
<dbReference type="SMART" id="SM00129">
    <property type="entry name" value="KISc"/>
    <property type="match status" value="1"/>
</dbReference>
<proteinExistence type="inferred from homology"/>
<feature type="binding site" evidence="7">
    <location>
        <begin position="44"/>
        <end position="51"/>
    </location>
    <ligand>
        <name>ATP</name>
        <dbReference type="ChEBI" id="CHEBI:30616"/>
    </ligand>
</feature>
<dbReference type="Pfam" id="PF00225">
    <property type="entry name" value="Kinesin"/>
    <property type="match status" value="1"/>
</dbReference>
<keyword evidence="8" id="KW-0493">Microtubule</keyword>
<keyword evidence="5" id="KW-0175">Coiled coil</keyword>
<dbReference type="SUPFAM" id="SSF52540">
    <property type="entry name" value="P-loop containing nucleoside triphosphate hydrolases"/>
    <property type="match status" value="1"/>
</dbReference>
<dbReference type="EMBL" id="OX395132">
    <property type="protein sequence ID" value="CAI5779746.1"/>
    <property type="molecule type" value="Genomic_DNA"/>
</dbReference>
<evidence type="ECO:0000313" key="10">
    <source>
        <dbReference type="EMBL" id="CAI5779746.1"/>
    </source>
</evidence>
<keyword evidence="4 7" id="KW-0067">ATP-binding</keyword>
<evidence type="ECO:0000256" key="5">
    <source>
        <dbReference type="ARBA" id="ARBA00023054"/>
    </source>
</evidence>
<dbReference type="PANTHER" id="PTHR47969">
    <property type="entry name" value="CHROMOSOME-ASSOCIATED KINESIN KIF4A-RELATED"/>
    <property type="match status" value="1"/>
</dbReference>
<gene>
    <name evidence="10" type="ORF">PODLI_1B041259</name>
</gene>
<dbReference type="InterPro" id="IPR027640">
    <property type="entry name" value="Kinesin-like_fam"/>
</dbReference>
<dbReference type="GO" id="GO:0005524">
    <property type="term" value="F:ATP binding"/>
    <property type="evidence" value="ECO:0007669"/>
    <property type="project" value="UniProtKB-UniRule"/>
</dbReference>
<comment type="subcellular location">
    <subcellularLocation>
        <location evidence="1">Cytoplasm</location>
        <location evidence="1">Cytoskeleton</location>
    </subcellularLocation>
</comment>
<organism evidence="10 11">
    <name type="scientific">Podarcis lilfordi</name>
    <name type="common">Lilford's wall lizard</name>
    <dbReference type="NCBI Taxonomy" id="74358"/>
    <lineage>
        <taxon>Eukaryota</taxon>
        <taxon>Metazoa</taxon>
        <taxon>Chordata</taxon>
        <taxon>Craniata</taxon>
        <taxon>Vertebrata</taxon>
        <taxon>Euteleostomi</taxon>
        <taxon>Lepidosauria</taxon>
        <taxon>Squamata</taxon>
        <taxon>Bifurcata</taxon>
        <taxon>Unidentata</taxon>
        <taxon>Episquamata</taxon>
        <taxon>Laterata</taxon>
        <taxon>Lacertibaenia</taxon>
        <taxon>Lacertidae</taxon>
        <taxon>Podarcis</taxon>
    </lineage>
</organism>
<dbReference type="Proteomes" id="UP001178461">
    <property type="component" value="Chromosome 7"/>
</dbReference>
<dbReference type="PRINTS" id="PR00380">
    <property type="entry name" value="KINESINHEAVY"/>
</dbReference>
<dbReference type="InterPro" id="IPR001752">
    <property type="entry name" value="Kinesin_motor_dom"/>
</dbReference>
<dbReference type="GO" id="GO:0007052">
    <property type="term" value="P:mitotic spindle organization"/>
    <property type="evidence" value="ECO:0007669"/>
    <property type="project" value="TreeGrafter"/>
</dbReference>
<dbReference type="AlphaFoldDB" id="A0AA35KLL9"/>
<name>A0AA35KLL9_9SAUR</name>
<dbReference type="Gene3D" id="3.40.850.10">
    <property type="entry name" value="Kinesin motor domain"/>
    <property type="match status" value="1"/>
</dbReference>
<keyword evidence="2" id="KW-0963">Cytoplasm</keyword>
<evidence type="ECO:0000259" key="9">
    <source>
        <dbReference type="PROSITE" id="PS50067"/>
    </source>
</evidence>
<dbReference type="GO" id="GO:0005875">
    <property type="term" value="C:microtubule associated complex"/>
    <property type="evidence" value="ECO:0007669"/>
    <property type="project" value="TreeGrafter"/>
</dbReference>
<keyword evidence="3 7" id="KW-0547">Nucleotide-binding</keyword>
<evidence type="ECO:0000256" key="6">
    <source>
        <dbReference type="ARBA" id="ARBA00023212"/>
    </source>
</evidence>
<dbReference type="InterPro" id="IPR027417">
    <property type="entry name" value="P-loop_NTPase"/>
</dbReference>
<evidence type="ECO:0000256" key="8">
    <source>
        <dbReference type="RuleBase" id="RU000394"/>
    </source>
</evidence>
<evidence type="ECO:0000256" key="1">
    <source>
        <dbReference type="ARBA" id="ARBA00004245"/>
    </source>
</evidence>
<evidence type="ECO:0000256" key="3">
    <source>
        <dbReference type="ARBA" id="ARBA00022741"/>
    </source>
</evidence>
<feature type="domain" description="Kinesin motor" evidence="9">
    <location>
        <begin position="1"/>
        <end position="288"/>
    </location>
</feature>
<keyword evidence="11" id="KW-1185">Reference proteome</keyword>
<evidence type="ECO:0000313" key="11">
    <source>
        <dbReference type="Proteomes" id="UP001178461"/>
    </source>
</evidence>
<dbReference type="PROSITE" id="PS50067">
    <property type="entry name" value="KINESIN_MOTOR_2"/>
    <property type="match status" value="1"/>
</dbReference>
<dbReference type="GO" id="GO:0005874">
    <property type="term" value="C:microtubule"/>
    <property type="evidence" value="ECO:0007669"/>
    <property type="project" value="UniProtKB-KW"/>
</dbReference>
<dbReference type="InterPro" id="IPR019821">
    <property type="entry name" value="Kinesin_motor_CS"/>
</dbReference>
<evidence type="ECO:0000256" key="7">
    <source>
        <dbReference type="PROSITE-ProRule" id="PRU00283"/>
    </source>
</evidence>
<sequence length="382" mass="42860">MCLTFVPGEQQVVLCTDEAFTYDYVFDPSTEQENLCFSPVLAYGETGSGKTYSMGVAYIADKENDPTVRIISRAIKLLFQEMKEWSEWQSSLKVSYLEIYNDDILDLLAPLKRKKPSISIRENPRGGIKVVGLTEHVVKSAEDITQCLERGNNSRTVAATAMNTQSSQTHAIFTMTIGQKSKSDKNTILHSKLHFVDLAGSERQSNTKAEGVRLWEGISINKTLLCLGNIICALREETKKGNFVPYRDYKLTRLLQDSLGGKSCVSPTDLNLKYTLNTLHYADRVRKIKNKLIVNTDPQAAEIARLKQQVQQLQVSLLQACTETLPVPIGGEPSENLQSLMEKLSCNVTETAGQMTQIQEIIVEEDRNTIREVLKENQELCK</sequence>
<keyword evidence="7 8" id="KW-0505">Motor protein</keyword>
<dbReference type="GO" id="GO:0007018">
    <property type="term" value="P:microtubule-based movement"/>
    <property type="evidence" value="ECO:0007669"/>
    <property type="project" value="InterPro"/>
</dbReference>
<dbReference type="InterPro" id="IPR036961">
    <property type="entry name" value="Kinesin_motor_dom_sf"/>
</dbReference>
<evidence type="ECO:0000256" key="4">
    <source>
        <dbReference type="ARBA" id="ARBA00022840"/>
    </source>
</evidence>
<dbReference type="GO" id="GO:0051231">
    <property type="term" value="P:spindle elongation"/>
    <property type="evidence" value="ECO:0007669"/>
    <property type="project" value="TreeGrafter"/>
</dbReference>
<protein>
    <recommendedName>
        <fullName evidence="8">Kinesin-like protein</fullName>
    </recommendedName>
</protein>